<dbReference type="EMBL" id="JAOYFB010000001">
    <property type="protein sequence ID" value="KAK4003291.1"/>
    <property type="molecule type" value="Genomic_DNA"/>
</dbReference>
<feature type="compositionally biased region" description="Basic and acidic residues" evidence="1">
    <location>
        <begin position="782"/>
        <end position="791"/>
    </location>
</feature>
<reference evidence="2 3" key="1">
    <citation type="journal article" date="2023" name="Nucleic Acids Res.">
        <title>The hologenome of Daphnia magna reveals possible DNA methylation and microbiome-mediated evolution of the host genome.</title>
        <authorList>
            <person name="Chaturvedi A."/>
            <person name="Li X."/>
            <person name="Dhandapani V."/>
            <person name="Marshall H."/>
            <person name="Kissane S."/>
            <person name="Cuenca-Cambronero M."/>
            <person name="Asole G."/>
            <person name="Calvet F."/>
            <person name="Ruiz-Romero M."/>
            <person name="Marangio P."/>
            <person name="Guigo R."/>
            <person name="Rago D."/>
            <person name="Mirbahai L."/>
            <person name="Eastwood N."/>
            <person name="Colbourne J.K."/>
            <person name="Zhou J."/>
            <person name="Mallon E."/>
            <person name="Orsini L."/>
        </authorList>
    </citation>
    <scope>NUCLEOTIDE SEQUENCE [LARGE SCALE GENOMIC DNA]</scope>
    <source>
        <strain evidence="2">LRV0_1</strain>
    </source>
</reference>
<evidence type="ECO:0000313" key="2">
    <source>
        <dbReference type="EMBL" id="KAK4003291.1"/>
    </source>
</evidence>
<gene>
    <name evidence="2" type="ORF">OUZ56_005063</name>
</gene>
<feature type="compositionally biased region" description="Polar residues" evidence="1">
    <location>
        <begin position="686"/>
        <end position="710"/>
    </location>
</feature>
<feature type="compositionally biased region" description="Basic and acidic residues" evidence="1">
    <location>
        <begin position="560"/>
        <end position="605"/>
    </location>
</feature>
<feature type="region of interest" description="Disordered" evidence="1">
    <location>
        <begin position="782"/>
        <end position="845"/>
    </location>
</feature>
<feature type="region of interest" description="Disordered" evidence="1">
    <location>
        <begin position="458"/>
        <end position="648"/>
    </location>
</feature>
<feature type="compositionally biased region" description="Acidic residues" evidence="1">
    <location>
        <begin position="533"/>
        <end position="544"/>
    </location>
</feature>
<evidence type="ECO:0000313" key="3">
    <source>
        <dbReference type="Proteomes" id="UP001234178"/>
    </source>
</evidence>
<feature type="compositionally biased region" description="Polar residues" evidence="1">
    <location>
        <begin position="412"/>
        <end position="439"/>
    </location>
</feature>
<feature type="compositionally biased region" description="Low complexity" evidence="1">
    <location>
        <begin position="823"/>
        <end position="832"/>
    </location>
</feature>
<feature type="compositionally biased region" description="Polar residues" evidence="1">
    <location>
        <begin position="937"/>
        <end position="949"/>
    </location>
</feature>
<keyword evidence="3" id="KW-1185">Reference proteome</keyword>
<feature type="compositionally biased region" description="Basic and acidic residues" evidence="1">
    <location>
        <begin position="484"/>
        <end position="497"/>
    </location>
</feature>
<feature type="compositionally biased region" description="Basic and acidic residues" evidence="1">
    <location>
        <begin position="612"/>
        <end position="628"/>
    </location>
</feature>
<name>A0ABQ9YRP5_9CRUS</name>
<feature type="region of interest" description="Disordered" evidence="1">
    <location>
        <begin position="670"/>
        <end position="710"/>
    </location>
</feature>
<comment type="caution">
    <text evidence="2">The sequence shown here is derived from an EMBL/GenBank/DDBJ whole genome shotgun (WGS) entry which is preliminary data.</text>
</comment>
<feature type="region of interest" description="Disordered" evidence="1">
    <location>
        <begin position="230"/>
        <end position="285"/>
    </location>
</feature>
<feature type="region of interest" description="Disordered" evidence="1">
    <location>
        <begin position="936"/>
        <end position="972"/>
    </location>
</feature>
<sequence>MENEPGQSGIRQCPVCEKFFSRSDFKENSCRQCWKWFLFNCDEYFHKDNKNICPDNCEMVGMLLSCNSCRLKKFLETTKYRCGQRQCISCGCRTVVNEKSPQCSCCRVLATKKCTCNITTIPCSWCVNRASSKNNNDANMDSLVVNGKKSLELQLATASLPNFATVPSMPGFRVKSPVVEMTEHCDTPQTTIHIDLSLLPENLQAKAKAQVLGNCYVRIRDLSSTILKKSRKEQEERKGKKRSRSGSFTRNEESFANARISSQDNHGKLQKQKASKERDSQDYSVRNVSDTRLILRLGMERHDADTESHVEASPYIESCSTNKEKFTSPRKNQQVKAKFPEARNNFVSCQGSKSNPKINGDSSWRAIVDKSTQTEPLPEIECLQRRINELELIIATSRSCLTPSPLGALVPQKSSNDPTMTLSTPPNSDSGSNTKNETPVKSPCVLVNRLTKDVLEQYGINRNSSVSPTDEPRPKKRPRLNSVDAEHRSFKKSDKKNGGTNKVLELFGNDSEEDISTSKDDIGISKSQPFDFDGLDYDDDEDEESRSSKSCSVEGQQMNKQEKTNELGRHNKSSKGEKKGKSSEKGKRKEKEQKKKESQKTKTSDISKPSKSSKEKGQKEITKSRKDQTAVGNSNKFRIPKLTPPATVGLPSLLQENLDQALKTPTSSLFEDGVSVRTPEPEHVKNSVSKSSELPQVSSNIGSTIEPPASTSSFQLSGKVAPPILCILPKNRNIKSVNFPEQLATIRSISPRTQLHEHEQVPDDPSRENYIPTILEDLHYVPESSPREPVKGIRPFHPPVRKIDEEKLKSIPQERGGRRFIYSSSSSSSSDSESSENESKEENESIVYYEKSMSQTCQLTSTKCPMENQRISNGSSAIQQNGSALGMNYIVQESMERACLSPTGSTASDTLCTTAQCALRTTALIEIEDTARKISRASVSEENAQATSPKKSHLSSPAVPLSPRRHSPELIPNVSTVLERVDEAQDSEENDSEDGDVLDIGLNDEEIFDYGYDEDEELHESQPLKLPANKIINESTRIVCEKDIQPTPPNTAATSNKTNVPAVQVKPSVILRNTAPTISHPSLPREEQSNSRGLCYSFIRTGKCAVSDQANKKCDYSHCLDSVLDHIQYLCNKNGNCIQTASRLVFAMTNVDSPLNKSLHEPIGSQIVGTVIHALMKDNRQEQLLVALEMLNNPKLPLVTEFIDQIIKQTPISLPRIANKLVTLYERCESNNLKISLHSFNKIIVMLVNNHNMKGWDFICKVVEFAILHYPQSYYPTNEVLVFLFSTALDQPKLERVCRLFSGIGPQALVELGPQRRDEVLNRLRDYGLVDWYDRYSGIVRRPKGNEMHSQFVTPQYAPNGMINHSSHDPTLPLHRAQPSMPQKNPFQPPFMPPLHTNRPQMPNFPSAGHHRPSILAGQPAVHHRPSILAVPPAVHHRPSILAVPPAIVNRAPPPSIPPVELYRSQPPPIRVGHPVVNAPHPSAPAAYFMRNHAENLTRPTSNRTAPTPSGSLMPSIPVSPPHIAPLSETNPAPPFIPLEVPRPSQSLALNLFEPESPEVEPVFIEDSEPEQGPSVVVEPSYGTEDELLAEFKNRNFQAVTRLFLQYYSESRRCPMLASLVRMMKTNPLYSPEENRELSPGDIFINIISCACEKGDAKTLERRHQHALLDLVFFVLLHYLQNFNTCDEDEKITQLEIVKQFLKMVRIFQLPLEDSINHPELLLFLSECSVHVDFSKNEEEDFFEGVVDDICHSINFAIEFHEVVAKIPVNAFDPNLVNKEYVLSNVILQVIKTLGKISECKTYCNVIAGAMSDYQDAALKNKSRFDAILASR</sequence>
<dbReference type="Proteomes" id="UP001234178">
    <property type="component" value="Unassembled WGS sequence"/>
</dbReference>
<protein>
    <submittedName>
        <fullName evidence="2">Uncharacterized protein</fullName>
    </submittedName>
</protein>
<feature type="region of interest" description="Disordered" evidence="1">
    <location>
        <begin position="404"/>
        <end position="445"/>
    </location>
</feature>
<organism evidence="2 3">
    <name type="scientific">Daphnia magna</name>
    <dbReference type="NCBI Taxonomy" id="35525"/>
    <lineage>
        <taxon>Eukaryota</taxon>
        <taxon>Metazoa</taxon>
        <taxon>Ecdysozoa</taxon>
        <taxon>Arthropoda</taxon>
        <taxon>Crustacea</taxon>
        <taxon>Branchiopoda</taxon>
        <taxon>Diplostraca</taxon>
        <taxon>Cladocera</taxon>
        <taxon>Anomopoda</taxon>
        <taxon>Daphniidae</taxon>
        <taxon>Daphnia</taxon>
    </lineage>
</organism>
<evidence type="ECO:0000256" key="1">
    <source>
        <dbReference type="SAM" id="MobiDB-lite"/>
    </source>
</evidence>
<proteinExistence type="predicted"/>
<accession>A0ABQ9YRP5</accession>